<protein>
    <recommendedName>
        <fullName evidence="15">etheroleic acid synthase</fullName>
        <ecNumber evidence="15">4.2.1.183</ecNumber>
    </recommendedName>
</protein>
<keyword evidence="4" id="KW-0349">Heme</keyword>
<keyword evidence="3" id="KW-0444">Lipid biosynthesis</keyword>
<accession>D8S625</accession>
<name>D8S625_SELML</name>
<evidence type="ECO:0000256" key="7">
    <source>
        <dbReference type="ARBA" id="ARBA00022832"/>
    </source>
</evidence>
<evidence type="ECO:0000256" key="9">
    <source>
        <dbReference type="ARBA" id="ARBA00023098"/>
    </source>
</evidence>
<evidence type="ECO:0000256" key="6">
    <source>
        <dbReference type="ARBA" id="ARBA00022767"/>
    </source>
</evidence>
<dbReference type="OMA" id="VANKQCP"/>
<keyword evidence="5" id="KW-0479">Metal-binding</keyword>
<evidence type="ECO:0000313" key="16">
    <source>
        <dbReference type="EMBL" id="EFJ20273.1"/>
    </source>
</evidence>
<comment type="catalytic activity">
    <reaction evidence="13">
        <text>(13S)-hydroperoxy-(9Z,11E)-octadecadienoate = etheroleate + H2O</text>
        <dbReference type="Rhea" id="RHEA:79275"/>
        <dbReference type="ChEBI" id="CHEBI:15377"/>
        <dbReference type="ChEBI" id="CHEBI:57466"/>
        <dbReference type="ChEBI" id="CHEBI:229759"/>
        <dbReference type="EC" id="4.2.1.183"/>
    </reaction>
    <physiologicalReaction direction="left-to-right" evidence="13">
        <dbReference type="Rhea" id="RHEA:79276"/>
    </physiologicalReaction>
</comment>
<evidence type="ECO:0000256" key="11">
    <source>
        <dbReference type="ARBA" id="ARBA00023239"/>
    </source>
</evidence>
<dbReference type="PANTHER" id="PTHR24286">
    <property type="entry name" value="CYTOCHROME P450 26"/>
    <property type="match status" value="1"/>
</dbReference>
<evidence type="ECO:0000256" key="3">
    <source>
        <dbReference type="ARBA" id="ARBA00022516"/>
    </source>
</evidence>
<dbReference type="eggNOG" id="ENOG502QQNS">
    <property type="taxonomic scope" value="Eukaryota"/>
</dbReference>
<dbReference type="GO" id="GO:0004497">
    <property type="term" value="F:monooxygenase activity"/>
    <property type="evidence" value="ECO:0000318"/>
    <property type="project" value="GO_Central"/>
</dbReference>
<comment type="catalytic activity">
    <reaction evidence="12">
        <text>(13S)-hydroperoxy-(9Z,11E,15Z)-octadecatrienoate = etherolenate + H2O</text>
        <dbReference type="Rhea" id="RHEA:79271"/>
        <dbReference type="ChEBI" id="CHEBI:15377"/>
        <dbReference type="ChEBI" id="CHEBI:58757"/>
        <dbReference type="ChEBI" id="CHEBI:229758"/>
        <dbReference type="EC" id="4.2.1.183"/>
    </reaction>
    <physiologicalReaction direction="left-to-right" evidence="12">
        <dbReference type="Rhea" id="RHEA:79272"/>
    </physiologicalReaction>
</comment>
<dbReference type="EC" id="4.2.1.183" evidence="15"/>
<evidence type="ECO:0000256" key="5">
    <source>
        <dbReference type="ARBA" id="ARBA00022723"/>
    </source>
</evidence>
<dbReference type="SUPFAM" id="SSF48264">
    <property type="entry name" value="Cytochrome P450"/>
    <property type="match status" value="1"/>
</dbReference>
<keyword evidence="11" id="KW-0456">Lyase</keyword>
<dbReference type="InterPro" id="IPR036396">
    <property type="entry name" value="Cyt_P450_sf"/>
</dbReference>
<comment type="function">
    <text evidence="14">Divinyl ether synthase involved in oxylipin biosynthesis. Catalyzes the conversion of (13S)-hydroperoxy-(9Z,11E)-octadecadienoate (13-HPOD) to etheroleate and (13S)-hydroperoxy-(9Z,11E,15Z)-octadecatrienoate (13-HPOT) to etherolenate. Has no activity with the corresponding 9-hydroperoxides (9-HPOD and 9-HPOT).</text>
</comment>
<comment type="similarity">
    <text evidence="2">Belongs to the cytochrome P450 family.</text>
</comment>
<dbReference type="GeneID" id="9658662"/>
<gene>
    <name evidence="16" type="primary">CYP74K1</name>
    <name evidence="16" type="ORF">SELMODRAFT_271334</name>
</gene>
<reference evidence="16 17" key="1">
    <citation type="journal article" date="2011" name="Science">
        <title>The Selaginella genome identifies genetic changes associated with the evolution of vascular plants.</title>
        <authorList>
            <person name="Banks J.A."/>
            <person name="Nishiyama T."/>
            <person name="Hasebe M."/>
            <person name="Bowman J.L."/>
            <person name="Gribskov M."/>
            <person name="dePamphilis C."/>
            <person name="Albert V.A."/>
            <person name="Aono N."/>
            <person name="Aoyama T."/>
            <person name="Ambrose B.A."/>
            <person name="Ashton N.W."/>
            <person name="Axtell M.J."/>
            <person name="Barker E."/>
            <person name="Barker M.S."/>
            <person name="Bennetzen J.L."/>
            <person name="Bonawitz N.D."/>
            <person name="Chapple C."/>
            <person name="Cheng C."/>
            <person name="Correa L.G."/>
            <person name="Dacre M."/>
            <person name="DeBarry J."/>
            <person name="Dreyer I."/>
            <person name="Elias M."/>
            <person name="Engstrom E.M."/>
            <person name="Estelle M."/>
            <person name="Feng L."/>
            <person name="Finet C."/>
            <person name="Floyd S.K."/>
            <person name="Frommer W.B."/>
            <person name="Fujita T."/>
            <person name="Gramzow L."/>
            <person name="Gutensohn M."/>
            <person name="Harholt J."/>
            <person name="Hattori M."/>
            <person name="Heyl A."/>
            <person name="Hirai T."/>
            <person name="Hiwatashi Y."/>
            <person name="Ishikawa M."/>
            <person name="Iwata M."/>
            <person name="Karol K.G."/>
            <person name="Koehler B."/>
            <person name="Kolukisaoglu U."/>
            <person name="Kubo M."/>
            <person name="Kurata T."/>
            <person name="Lalonde S."/>
            <person name="Li K."/>
            <person name="Li Y."/>
            <person name="Litt A."/>
            <person name="Lyons E."/>
            <person name="Manning G."/>
            <person name="Maruyama T."/>
            <person name="Michael T.P."/>
            <person name="Mikami K."/>
            <person name="Miyazaki S."/>
            <person name="Morinaga S."/>
            <person name="Murata T."/>
            <person name="Mueller-Roeber B."/>
            <person name="Nelson D.R."/>
            <person name="Obara M."/>
            <person name="Oguri Y."/>
            <person name="Olmstead R.G."/>
            <person name="Onodera N."/>
            <person name="Petersen B.L."/>
            <person name="Pils B."/>
            <person name="Prigge M."/>
            <person name="Rensing S.A."/>
            <person name="Riano-Pachon D.M."/>
            <person name="Roberts A.W."/>
            <person name="Sato Y."/>
            <person name="Scheller H.V."/>
            <person name="Schulz B."/>
            <person name="Schulz C."/>
            <person name="Shakirov E.V."/>
            <person name="Shibagaki N."/>
            <person name="Shinohara N."/>
            <person name="Shippen D.E."/>
            <person name="Soerensen I."/>
            <person name="Sotooka R."/>
            <person name="Sugimoto N."/>
            <person name="Sugita M."/>
            <person name="Sumikawa N."/>
            <person name="Tanurdzic M."/>
            <person name="Theissen G."/>
            <person name="Ulvskov P."/>
            <person name="Wakazuki S."/>
            <person name="Weng J.K."/>
            <person name="Willats W.W."/>
            <person name="Wipf D."/>
            <person name="Wolf P.G."/>
            <person name="Yang L."/>
            <person name="Zimmer A.D."/>
            <person name="Zhu Q."/>
            <person name="Mitros T."/>
            <person name="Hellsten U."/>
            <person name="Loque D."/>
            <person name="Otillar R."/>
            <person name="Salamov A."/>
            <person name="Schmutz J."/>
            <person name="Shapiro H."/>
            <person name="Lindquist E."/>
            <person name="Lucas S."/>
            <person name="Rokhsar D."/>
            <person name="Grigoriev I.V."/>
        </authorList>
    </citation>
    <scope>NUCLEOTIDE SEQUENCE [LARGE SCALE GENOMIC DNA]</scope>
</reference>
<dbReference type="HOGENOM" id="CLU_045757_0_0_1"/>
<dbReference type="Gramene" id="EFJ20273">
    <property type="protein sequence ID" value="EFJ20273"/>
    <property type="gene ID" value="SELMODRAFT_271334"/>
</dbReference>
<keyword evidence="10" id="KW-0275">Fatty acid biosynthesis</keyword>
<evidence type="ECO:0000256" key="2">
    <source>
        <dbReference type="ARBA" id="ARBA00010617"/>
    </source>
</evidence>
<proteinExistence type="inferred from homology"/>
<dbReference type="KEGG" id="smo:SELMODRAFT_271334"/>
<evidence type="ECO:0000256" key="14">
    <source>
        <dbReference type="ARBA" id="ARBA00093366"/>
    </source>
</evidence>
<dbReference type="GO" id="GO:0020037">
    <property type="term" value="F:heme binding"/>
    <property type="evidence" value="ECO:0007669"/>
    <property type="project" value="InterPro"/>
</dbReference>
<comment type="cofactor">
    <cofactor evidence="1">
        <name>heme</name>
        <dbReference type="ChEBI" id="CHEBI:30413"/>
    </cofactor>
</comment>
<keyword evidence="6" id="KW-0925">Oxylipin biosynthesis</keyword>
<organism evidence="17">
    <name type="scientific">Selaginella moellendorffii</name>
    <name type="common">Spikemoss</name>
    <dbReference type="NCBI Taxonomy" id="88036"/>
    <lineage>
        <taxon>Eukaryota</taxon>
        <taxon>Viridiplantae</taxon>
        <taxon>Streptophyta</taxon>
        <taxon>Embryophyta</taxon>
        <taxon>Tracheophyta</taxon>
        <taxon>Lycopodiopsida</taxon>
        <taxon>Selaginellales</taxon>
        <taxon>Selaginellaceae</taxon>
        <taxon>Selaginella</taxon>
    </lineage>
</organism>
<keyword evidence="9" id="KW-0443">Lipid metabolism</keyword>
<dbReference type="STRING" id="88036.D8S625"/>
<dbReference type="GO" id="GO:0031408">
    <property type="term" value="P:oxylipin biosynthetic process"/>
    <property type="evidence" value="ECO:0007669"/>
    <property type="project" value="UniProtKB-KW"/>
</dbReference>
<dbReference type="Pfam" id="PF00067">
    <property type="entry name" value="p450"/>
    <property type="match status" value="1"/>
</dbReference>
<keyword evidence="8" id="KW-0408">Iron</keyword>
<dbReference type="AlphaFoldDB" id="D8S625"/>
<dbReference type="GO" id="GO:0006633">
    <property type="term" value="P:fatty acid biosynthetic process"/>
    <property type="evidence" value="ECO:0007669"/>
    <property type="project" value="UniProtKB-KW"/>
</dbReference>
<dbReference type="InParanoid" id="D8S625"/>
<dbReference type="FunFam" id="1.10.630.10:FF:000024">
    <property type="entry name" value="Allene oxide synthase, chloroplastic"/>
    <property type="match status" value="1"/>
</dbReference>
<evidence type="ECO:0000256" key="4">
    <source>
        <dbReference type="ARBA" id="ARBA00022617"/>
    </source>
</evidence>
<evidence type="ECO:0000256" key="10">
    <source>
        <dbReference type="ARBA" id="ARBA00023160"/>
    </source>
</evidence>
<dbReference type="GO" id="GO:0016705">
    <property type="term" value="F:oxidoreductase activity, acting on paired donors, with incorporation or reduction of molecular oxygen"/>
    <property type="evidence" value="ECO:0007669"/>
    <property type="project" value="InterPro"/>
</dbReference>
<dbReference type="FunCoup" id="D8S625">
    <property type="interactions" value="592"/>
</dbReference>
<evidence type="ECO:0000256" key="15">
    <source>
        <dbReference type="ARBA" id="ARBA00093599"/>
    </source>
</evidence>
<dbReference type="GO" id="GO:0016836">
    <property type="term" value="F:hydro-lyase activity"/>
    <property type="evidence" value="ECO:0007669"/>
    <property type="project" value="UniProtKB-ARBA"/>
</dbReference>
<keyword evidence="7" id="KW-0276">Fatty acid metabolism</keyword>
<dbReference type="CDD" id="cd11071">
    <property type="entry name" value="CYP74"/>
    <property type="match status" value="1"/>
</dbReference>
<evidence type="ECO:0000313" key="17">
    <source>
        <dbReference type="Proteomes" id="UP000001514"/>
    </source>
</evidence>
<evidence type="ECO:0000256" key="1">
    <source>
        <dbReference type="ARBA" id="ARBA00001971"/>
    </source>
</evidence>
<dbReference type="EMBL" id="GL377603">
    <property type="protein sequence ID" value="EFJ20273.1"/>
    <property type="molecule type" value="Genomic_DNA"/>
</dbReference>
<keyword evidence="17" id="KW-1185">Reference proteome</keyword>
<evidence type="ECO:0000256" key="8">
    <source>
        <dbReference type="ARBA" id="ARBA00023004"/>
    </source>
</evidence>
<dbReference type="Proteomes" id="UP000001514">
    <property type="component" value="Unassembled WGS sequence"/>
</dbReference>
<dbReference type="InterPro" id="IPR001128">
    <property type="entry name" value="Cyt_P450"/>
</dbReference>
<dbReference type="OrthoDB" id="2789670at2759"/>
<evidence type="ECO:0000256" key="13">
    <source>
        <dbReference type="ARBA" id="ARBA00093254"/>
    </source>
</evidence>
<sequence length="485" mass="54107">MSNDRNLEVKRDVPGEYGAPILGSVLDRLDRFYGKNFFEKRRDEYGSTVFRVNMPPGPPFFPDSKVIALLDQKSFPVLFDLTKVSKKDVFTGTYVPSTGFTGGYRVLSYLGQEEPKHAQLKSYCMDILSSNHDRWIPELRAAAAAGYAEWDAELNKPKKSGRLLGGLVSGLLPDDPPELNPVLGKIALRFLTKTVLDKDATEGNALTETGIKLWIAPQIAPVLNAGLPAVIQEPLLHTAPIPFIIVAPEYQKIVRFFKANGERAVSLAVPHGIEPDEALHNLVFFICFNTFGGLTILWPALFKNVSDFDEFDLQAELREEVRRAVGRGGVDAAALGAMPLLQSTVYEVLRIEPPVQSQYGKAKVDFVLETHVEAFKIKAGEMLYGYQPLVTRDPVVFEEPEKFKPRRFMGEEGQRLLEHVFWSNGPETGSPSVDNKQCPGKNFVVLVTRILFADFFLHYDSFKLGDAFISGTSSVYPFTELKKRA</sequence>
<dbReference type="GO" id="GO:0005506">
    <property type="term" value="F:iron ion binding"/>
    <property type="evidence" value="ECO:0007669"/>
    <property type="project" value="InterPro"/>
</dbReference>
<evidence type="ECO:0000256" key="12">
    <source>
        <dbReference type="ARBA" id="ARBA00093247"/>
    </source>
</evidence>
<dbReference type="PANTHER" id="PTHR24286:SF255">
    <property type="entry name" value="ALLENE OXIDE SYNTHASE, CHLOROPLASTIC"/>
    <property type="match status" value="1"/>
</dbReference>
<dbReference type="Gene3D" id="1.10.630.10">
    <property type="entry name" value="Cytochrome P450"/>
    <property type="match status" value="1"/>
</dbReference>